<gene>
    <name evidence="1" type="ORF">AWB80_06207</name>
</gene>
<evidence type="ECO:0000313" key="2">
    <source>
        <dbReference type="Proteomes" id="UP000054911"/>
    </source>
</evidence>
<dbReference type="EMBL" id="FCOE02000030">
    <property type="protein sequence ID" value="SAK88914.1"/>
    <property type="molecule type" value="Genomic_DNA"/>
</dbReference>
<keyword evidence="2" id="KW-1185">Reference proteome</keyword>
<dbReference type="OrthoDB" id="9103591at2"/>
<accession>A0A158D2L4</accession>
<organism evidence="1 2">
    <name type="scientific">Caballeronia pedi</name>
    <dbReference type="NCBI Taxonomy" id="1777141"/>
    <lineage>
        <taxon>Bacteria</taxon>
        <taxon>Pseudomonadati</taxon>
        <taxon>Pseudomonadota</taxon>
        <taxon>Betaproteobacteria</taxon>
        <taxon>Burkholderiales</taxon>
        <taxon>Burkholderiaceae</taxon>
        <taxon>Caballeronia</taxon>
    </lineage>
</organism>
<proteinExistence type="predicted"/>
<sequence>MTQVSSMPRRFPSGLGATTAWQLNCGRKLTLFVVDQSVPLYNVILGNLRFFANADQVTAFVQRLEAVPEETPAQPTWQWIFESGFEQSVDGARNKRWCLYER</sequence>
<comment type="caution">
    <text evidence="1">The sequence shown here is derived from an EMBL/GenBank/DDBJ whole genome shotgun (WGS) entry which is preliminary data.</text>
</comment>
<reference evidence="1" key="1">
    <citation type="submission" date="2016-01" db="EMBL/GenBank/DDBJ databases">
        <authorList>
            <person name="Peeters C."/>
        </authorList>
    </citation>
    <scope>NUCLEOTIDE SEQUENCE [LARGE SCALE GENOMIC DNA]</scope>
    <source>
        <strain evidence="1">LMG 29323</strain>
    </source>
</reference>
<name>A0A158D2L4_9BURK</name>
<evidence type="ECO:0000313" key="1">
    <source>
        <dbReference type="EMBL" id="SAK88914.1"/>
    </source>
</evidence>
<dbReference type="AlphaFoldDB" id="A0A158D2L4"/>
<dbReference type="Proteomes" id="UP000054911">
    <property type="component" value="Unassembled WGS sequence"/>
</dbReference>
<dbReference type="RefSeq" id="WP_143328171.1">
    <property type="nucleotide sequence ID" value="NZ_FCOE02000030.1"/>
</dbReference>
<protein>
    <submittedName>
        <fullName evidence="1">Uncharacterized protein</fullName>
    </submittedName>
</protein>
<dbReference type="STRING" id="1777141.AWB80_06207"/>